<dbReference type="EC" id="3.1.2.30" evidence="18"/>
<dbReference type="InterPro" id="IPR015813">
    <property type="entry name" value="Pyrv/PenolPyrv_kinase-like_dom"/>
</dbReference>
<evidence type="ECO:0000256" key="2">
    <source>
        <dbReference type="ARBA" id="ARBA00004173"/>
    </source>
</evidence>
<feature type="binding site" evidence="24">
    <location>
        <position position="91"/>
    </location>
    <ligand>
        <name>substrate</name>
    </ligand>
</feature>
<evidence type="ECO:0000256" key="24">
    <source>
        <dbReference type="PIRSR" id="PIRSR015582-1"/>
    </source>
</evidence>
<evidence type="ECO:0000256" key="18">
    <source>
        <dbReference type="ARBA" id="ARBA00066460"/>
    </source>
</evidence>
<dbReference type="EnsemblMetazoa" id="SMAR003239-RA">
    <property type="protein sequence ID" value="SMAR003239-PA"/>
    <property type="gene ID" value="SMAR003239"/>
</dbReference>
<proteinExistence type="inferred from homology"/>
<dbReference type="InterPro" id="IPR040186">
    <property type="entry name" value="Citramalyl-CoA_lyase"/>
</dbReference>
<evidence type="ECO:0000256" key="11">
    <source>
        <dbReference type="ARBA" id="ARBA00023128"/>
    </source>
</evidence>
<organism evidence="27 28">
    <name type="scientific">Strigamia maritima</name>
    <name type="common">European centipede</name>
    <name type="synonym">Geophilus maritimus</name>
    <dbReference type="NCBI Taxonomy" id="126957"/>
    <lineage>
        <taxon>Eukaryota</taxon>
        <taxon>Metazoa</taxon>
        <taxon>Ecdysozoa</taxon>
        <taxon>Arthropoda</taxon>
        <taxon>Myriapoda</taxon>
        <taxon>Chilopoda</taxon>
        <taxon>Pleurostigmophora</taxon>
        <taxon>Geophilomorpha</taxon>
        <taxon>Linotaeniidae</taxon>
        <taxon>Strigamia</taxon>
    </lineage>
</organism>
<evidence type="ECO:0000256" key="13">
    <source>
        <dbReference type="ARBA" id="ARBA00047918"/>
    </source>
</evidence>
<dbReference type="HOGENOM" id="CLU_044864_1_1_1"/>
<name>T1IQC8_STRMM</name>
<feature type="domain" description="HpcH/HpaI aldolase/citrate lyase" evidence="26">
    <location>
        <begin position="29"/>
        <end position="258"/>
    </location>
</feature>
<dbReference type="GO" id="GO:0004474">
    <property type="term" value="F:malate synthase activity"/>
    <property type="evidence" value="ECO:0007669"/>
    <property type="project" value="UniProtKB-EC"/>
</dbReference>
<comment type="catalytic activity">
    <reaction evidence="13">
        <text>glyoxylate + acetyl-CoA + H2O = (S)-malate + CoA + H(+)</text>
        <dbReference type="Rhea" id="RHEA:18181"/>
        <dbReference type="ChEBI" id="CHEBI:15377"/>
        <dbReference type="ChEBI" id="CHEBI:15378"/>
        <dbReference type="ChEBI" id="CHEBI:15589"/>
        <dbReference type="ChEBI" id="CHEBI:36655"/>
        <dbReference type="ChEBI" id="CHEBI:57287"/>
        <dbReference type="ChEBI" id="CHEBI:57288"/>
        <dbReference type="EC" id="2.3.3.9"/>
    </reaction>
</comment>
<dbReference type="AlphaFoldDB" id="T1IQC8"/>
<evidence type="ECO:0000256" key="4">
    <source>
        <dbReference type="ARBA" id="ARBA00012636"/>
    </source>
</evidence>
<evidence type="ECO:0000256" key="7">
    <source>
        <dbReference type="ARBA" id="ARBA00022801"/>
    </source>
</evidence>
<comment type="similarity">
    <text evidence="17">Belongs to the HpcH/HpaI aldolase family. Citrate lyase beta subunit-like subfamily.</text>
</comment>
<evidence type="ECO:0000256" key="19">
    <source>
        <dbReference type="ARBA" id="ARBA00066840"/>
    </source>
</evidence>
<sequence>MFPLPRLLRKSSQFIINRLFSERKYNIRRAVLYVPGNDERKIKKAVDLDVDCVILDCEDGVAINRKDEARNSIYKILSENQSFGRTERTIRVNSIETGLAEEDLRVILHSENLPSTIFFPKIDKLDDIDWIVDNVSKNLTSKKLLNRINIIIYIENAKGLLSASKICESAVEKLKKTPFVLDGIVFGSDDFCADIGATRTENAFELTYARQHLVVVAKAFGLQIIDMVHIDYKDLDGLKKNCQDGARMGFTGKQAIHPGQVKIIQQAFSPSEEKLEWASALTEAFRNHQQSGKGAFSFRGQMIDMPTVLQAKNILQRDILSKQ</sequence>
<comment type="subcellular location">
    <subcellularLocation>
        <location evidence="2">Mitochondrion</location>
    </subcellularLocation>
</comment>
<comment type="catalytic activity">
    <reaction evidence="14">
        <text>propanoyl-CoA + glyoxylate + H2O = 3-methylmalate + CoA + H(+)</text>
        <dbReference type="Rhea" id="RHEA:47628"/>
        <dbReference type="ChEBI" id="CHEBI:15377"/>
        <dbReference type="ChEBI" id="CHEBI:15378"/>
        <dbReference type="ChEBI" id="CHEBI:36655"/>
        <dbReference type="ChEBI" id="CHEBI:57287"/>
        <dbReference type="ChEBI" id="CHEBI:57392"/>
        <dbReference type="ChEBI" id="CHEBI:87810"/>
    </reaction>
</comment>
<reference evidence="27" key="2">
    <citation type="submission" date="2015-02" db="UniProtKB">
        <authorList>
            <consortium name="EnsemblMetazoa"/>
        </authorList>
    </citation>
    <scope>IDENTIFICATION</scope>
</reference>
<dbReference type="STRING" id="126957.T1IQC8"/>
<dbReference type="InterPro" id="IPR011206">
    <property type="entry name" value="Citrate_lyase_beta/mcl1/mcl2"/>
</dbReference>
<keyword evidence="12" id="KW-0456">Lyase</keyword>
<dbReference type="PhylomeDB" id="T1IQC8"/>
<dbReference type="eggNOG" id="ENOG502QQPK">
    <property type="taxonomic scope" value="Eukaryota"/>
</dbReference>
<evidence type="ECO:0000256" key="25">
    <source>
        <dbReference type="PIRSR" id="PIRSR015582-2"/>
    </source>
</evidence>
<dbReference type="OMA" id="AWLFCPA"/>
<evidence type="ECO:0000256" key="5">
    <source>
        <dbReference type="ARBA" id="ARBA00022679"/>
    </source>
</evidence>
<keyword evidence="10" id="KW-0007">Acetylation</keyword>
<evidence type="ECO:0000256" key="1">
    <source>
        <dbReference type="ARBA" id="ARBA00001946"/>
    </source>
</evidence>
<dbReference type="GO" id="GO:0046872">
    <property type="term" value="F:metal ion binding"/>
    <property type="evidence" value="ECO:0007669"/>
    <property type="project" value="UniProtKB-KW"/>
</dbReference>
<dbReference type="EC" id="4.1.3.25" evidence="19"/>
<keyword evidence="8 25" id="KW-0460">Magnesium</keyword>
<evidence type="ECO:0000256" key="14">
    <source>
        <dbReference type="ARBA" id="ARBA00051623"/>
    </source>
</evidence>
<dbReference type="FunFam" id="3.20.20.60:FF:000014">
    <property type="entry name" value="Citrate lyase subunit beta-like protein"/>
    <property type="match status" value="1"/>
</dbReference>
<reference evidence="28" key="1">
    <citation type="submission" date="2011-05" db="EMBL/GenBank/DDBJ databases">
        <authorList>
            <person name="Richards S.R."/>
            <person name="Qu J."/>
            <person name="Jiang H."/>
            <person name="Jhangiani S.N."/>
            <person name="Agravi P."/>
            <person name="Goodspeed R."/>
            <person name="Gross S."/>
            <person name="Mandapat C."/>
            <person name="Jackson L."/>
            <person name="Mathew T."/>
            <person name="Pu L."/>
            <person name="Thornton R."/>
            <person name="Saada N."/>
            <person name="Wilczek-Boney K.B."/>
            <person name="Lee S."/>
            <person name="Kovar C."/>
            <person name="Wu Y."/>
            <person name="Scherer S.E."/>
            <person name="Worley K.C."/>
            <person name="Muzny D.M."/>
            <person name="Gibbs R."/>
        </authorList>
    </citation>
    <scope>NUCLEOTIDE SEQUENCE</scope>
    <source>
        <strain evidence="28">Brora</strain>
    </source>
</reference>
<dbReference type="GO" id="GO:0005739">
    <property type="term" value="C:mitochondrion"/>
    <property type="evidence" value="ECO:0007669"/>
    <property type="project" value="UniProtKB-SubCell"/>
</dbReference>
<comment type="subunit">
    <text evidence="3">Homotrimer.</text>
</comment>
<protein>
    <recommendedName>
        <fullName evidence="20">Citramalyl-CoA lyase, mitochondrial</fullName>
        <ecNumber evidence="4">2.3.3.9</ecNumber>
        <ecNumber evidence="18">3.1.2.30</ecNumber>
        <ecNumber evidence="19">4.1.3.25</ecNumber>
    </recommendedName>
    <alternativeName>
        <fullName evidence="22">(3S)-malyl-CoA thioesterase</fullName>
    </alternativeName>
    <alternativeName>
        <fullName evidence="23">Beta-methylmalate synthase</fullName>
    </alternativeName>
    <alternativeName>
        <fullName evidence="21">Malate synthase</fullName>
    </alternativeName>
</protein>
<keyword evidence="6 25" id="KW-0479">Metal-binding</keyword>
<dbReference type="Pfam" id="PF03328">
    <property type="entry name" value="HpcH_HpaI"/>
    <property type="match status" value="1"/>
</dbReference>
<keyword evidence="9" id="KW-0809">Transit peptide</keyword>
<accession>T1IQC8</accession>
<evidence type="ECO:0000256" key="21">
    <source>
        <dbReference type="ARBA" id="ARBA00076231"/>
    </source>
</evidence>
<dbReference type="EMBL" id="JH431303">
    <property type="status" value="NOT_ANNOTATED_CDS"/>
    <property type="molecule type" value="Genomic_DNA"/>
</dbReference>
<evidence type="ECO:0000256" key="23">
    <source>
        <dbReference type="ARBA" id="ARBA00083020"/>
    </source>
</evidence>
<evidence type="ECO:0000259" key="26">
    <source>
        <dbReference type="Pfam" id="PF03328"/>
    </source>
</evidence>
<dbReference type="GO" id="GO:0106064">
    <property type="term" value="P:regulation of cobalamin metabolic process"/>
    <property type="evidence" value="ECO:0007669"/>
    <property type="project" value="TreeGrafter"/>
</dbReference>
<keyword evidence="28" id="KW-1185">Reference proteome</keyword>
<evidence type="ECO:0000256" key="20">
    <source>
        <dbReference type="ARBA" id="ARBA00072098"/>
    </source>
</evidence>
<dbReference type="GO" id="GO:0016787">
    <property type="term" value="F:hydrolase activity"/>
    <property type="evidence" value="ECO:0007669"/>
    <property type="project" value="UniProtKB-KW"/>
</dbReference>
<evidence type="ECO:0000256" key="8">
    <source>
        <dbReference type="ARBA" id="ARBA00022842"/>
    </source>
</evidence>
<dbReference type="Proteomes" id="UP000014500">
    <property type="component" value="Unassembled WGS sequence"/>
</dbReference>
<keyword evidence="5" id="KW-0808">Transferase</keyword>
<evidence type="ECO:0000256" key="10">
    <source>
        <dbReference type="ARBA" id="ARBA00022990"/>
    </source>
</evidence>
<dbReference type="EC" id="2.3.3.9" evidence="4"/>
<dbReference type="SUPFAM" id="SSF51621">
    <property type="entry name" value="Phosphoenolpyruvate/pyruvate domain"/>
    <property type="match status" value="1"/>
</dbReference>
<dbReference type="InterPro" id="IPR005000">
    <property type="entry name" value="Aldolase/citrate-lyase_domain"/>
</dbReference>
<evidence type="ECO:0000256" key="6">
    <source>
        <dbReference type="ARBA" id="ARBA00022723"/>
    </source>
</evidence>
<keyword evidence="11" id="KW-0496">Mitochondrion</keyword>
<evidence type="ECO:0000313" key="27">
    <source>
        <dbReference type="EnsemblMetazoa" id="SMAR003239-PA"/>
    </source>
</evidence>
<dbReference type="GO" id="GO:0047777">
    <property type="term" value="F:(S)-citramalyl-CoA lyase activity"/>
    <property type="evidence" value="ECO:0007669"/>
    <property type="project" value="UniProtKB-EC"/>
</dbReference>
<comment type="cofactor">
    <cofactor evidence="1">
        <name>Mg(2+)</name>
        <dbReference type="ChEBI" id="CHEBI:18420"/>
    </cofactor>
</comment>
<dbReference type="PIRSF" id="PIRSF015582">
    <property type="entry name" value="Cit_lyase_B"/>
    <property type="match status" value="1"/>
</dbReference>
<comment type="catalytic activity">
    <reaction evidence="15">
        <text>(3S)-citramalyl-CoA = pyruvate + acetyl-CoA</text>
        <dbReference type="Rhea" id="RHEA:22612"/>
        <dbReference type="ChEBI" id="CHEBI:15361"/>
        <dbReference type="ChEBI" id="CHEBI:57288"/>
        <dbReference type="ChEBI" id="CHEBI:58668"/>
        <dbReference type="EC" id="4.1.3.25"/>
    </reaction>
</comment>
<evidence type="ECO:0000256" key="15">
    <source>
        <dbReference type="ARBA" id="ARBA00051672"/>
    </source>
</evidence>
<evidence type="ECO:0000256" key="16">
    <source>
        <dbReference type="ARBA" id="ARBA00055540"/>
    </source>
</evidence>
<dbReference type="Gene3D" id="3.20.20.60">
    <property type="entry name" value="Phosphoenolpyruvate-binding domains"/>
    <property type="match status" value="1"/>
</dbReference>
<dbReference type="PANTHER" id="PTHR11105:SF0">
    <property type="entry name" value="CITRAMALYL-COA LYASE, MITOCHONDRIAL"/>
    <property type="match status" value="1"/>
</dbReference>
<evidence type="ECO:0000256" key="3">
    <source>
        <dbReference type="ARBA" id="ARBA00011233"/>
    </source>
</evidence>
<feature type="binding site" evidence="24">
    <location>
        <position position="155"/>
    </location>
    <ligand>
        <name>substrate</name>
    </ligand>
</feature>
<feature type="binding site" evidence="25">
    <location>
        <position position="155"/>
    </location>
    <ligand>
        <name>Mg(2+)</name>
        <dbReference type="ChEBI" id="CHEBI:18420"/>
    </ligand>
</feature>
<evidence type="ECO:0000313" key="28">
    <source>
        <dbReference type="Proteomes" id="UP000014500"/>
    </source>
</evidence>
<feature type="binding site" evidence="25">
    <location>
        <position position="190"/>
    </location>
    <ligand>
        <name>Mg(2+)</name>
        <dbReference type="ChEBI" id="CHEBI:18420"/>
    </ligand>
</feature>
<evidence type="ECO:0000256" key="9">
    <source>
        <dbReference type="ARBA" id="ARBA00022946"/>
    </source>
</evidence>
<dbReference type="InterPro" id="IPR040442">
    <property type="entry name" value="Pyrv_kinase-like_dom_sf"/>
</dbReference>
<evidence type="ECO:0000256" key="17">
    <source>
        <dbReference type="ARBA" id="ARBA00061542"/>
    </source>
</evidence>
<comment type="function">
    <text evidence="16">Mitochondrial citramalyl-CoA lyase indirectly involved in the vitamin B12 metabolism. Converts citramalyl-CoA into acetyl-CoA and pyruvate in the C5-dicarboxylate catabolism pathway. The C5-dicarboxylate catabolism pathway is required to detoxify itaconate, a vitamin B12-poisoning metabolite. Also acts as a malate synthase in vitro, converting glyoxylate and acetyl-CoA to malate. Also displays malyl-CoA thioesterase activity. Also acts as a beta-methylmalate synthase in vitro, by mediating conversion of glyoxylate and propionyl-CoA to beta-methylmalate. Also has very weak citramalate synthase activity in vitro.</text>
</comment>
<evidence type="ECO:0000256" key="12">
    <source>
        <dbReference type="ARBA" id="ARBA00023239"/>
    </source>
</evidence>
<keyword evidence="7" id="KW-0378">Hydrolase</keyword>
<dbReference type="PANTHER" id="PTHR11105">
    <property type="entry name" value="CITRATE LYASE SUBUNIT BETA-RELATED"/>
    <property type="match status" value="1"/>
</dbReference>
<evidence type="ECO:0000256" key="22">
    <source>
        <dbReference type="ARBA" id="ARBA00076788"/>
    </source>
</evidence>